<organism evidence="2 3">
    <name type="scientific">Leptospira hartskeerlii</name>
    <dbReference type="NCBI Taxonomy" id="2023177"/>
    <lineage>
        <taxon>Bacteria</taxon>
        <taxon>Pseudomonadati</taxon>
        <taxon>Spirochaetota</taxon>
        <taxon>Spirochaetia</taxon>
        <taxon>Leptospirales</taxon>
        <taxon>Leptospiraceae</taxon>
        <taxon>Leptospira</taxon>
    </lineage>
</organism>
<keyword evidence="1" id="KW-0812">Transmembrane</keyword>
<proteinExistence type="predicted"/>
<reference evidence="2 3" key="1">
    <citation type="submission" date="2017-07" db="EMBL/GenBank/DDBJ databases">
        <title>Leptospira spp. isolated from tropical soils.</title>
        <authorList>
            <person name="Thibeaux R."/>
            <person name="Iraola G."/>
            <person name="Ferres I."/>
            <person name="Bierque E."/>
            <person name="Girault D."/>
            <person name="Soupe-Gilbert M.-E."/>
            <person name="Picardeau M."/>
            <person name="Goarant C."/>
        </authorList>
    </citation>
    <scope>NUCLEOTIDE SEQUENCE [LARGE SCALE GENOMIC DNA]</scope>
    <source>
        <strain evidence="2 3">MCA1-C-A1</strain>
    </source>
</reference>
<feature type="transmembrane region" description="Helical" evidence="1">
    <location>
        <begin position="51"/>
        <end position="71"/>
    </location>
</feature>
<dbReference type="AlphaFoldDB" id="A0A2M9XB87"/>
<accession>A0A2M9XB87</accession>
<keyword evidence="3" id="KW-1185">Reference proteome</keyword>
<evidence type="ECO:0000313" key="3">
    <source>
        <dbReference type="Proteomes" id="UP000232196"/>
    </source>
</evidence>
<evidence type="ECO:0000313" key="2">
    <source>
        <dbReference type="EMBL" id="PJZ24960.1"/>
    </source>
</evidence>
<dbReference type="OrthoDB" id="343915at2"/>
<keyword evidence="1" id="KW-0472">Membrane</keyword>
<feature type="transmembrane region" description="Helical" evidence="1">
    <location>
        <begin position="20"/>
        <end position="39"/>
    </location>
</feature>
<protein>
    <submittedName>
        <fullName evidence="2">Phospholipase</fullName>
    </submittedName>
</protein>
<evidence type="ECO:0000256" key="1">
    <source>
        <dbReference type="SAM" id="Phobius"/>
    </source>
</evidence>
<keyword evidence="1" id="KW-1133">Transmembrane helix</keyword>
<dbReference type="EMBL" id="NPDN01000006">
    <property type="protein sequence ID" value="PJZ24960.1"/>
    <property type="molecule type" value="Genomic_DNA"/>
</dbReference>
<dbReference type="Proteomes" id="UP000232196">
    <property type="component" value="Unassembled WGS sequence"/>
</dbReference>
<dbReference type="RefSeq" id="WP_100707042.1">
    <property type="nucleotide sequence ID" value="NZ_NPDL01000005.1"/>
</dbReference>
<feature type="transmembrane region" description="Helical" evidence="1">
    <location>
        <begin position="83"/>
        <end position="102"/>
    </location>
</feature>
<name>A0A2M9XB87_9LEPT</name>
<gene>
    <name evidence="2" type="ORF">CH357_12120</name>
</gene>
<sequence>METTQFYDPGFFTLLFNFYGYYIFYILFALWAPLALIDLSKREDVDAKKGSLWTAAIILVPLFGAGAYHIVGGSKIPSWAKNSLVYGGIGLLVLTLLISTIARF</sequence>
<comment type="caution">
    <text evidence="2">The sequence shown here is derived from an EMBL/GenBank/DDBJ whole genome shotgun (WGS) entry which is preliminary data.</text>
</comment>